<dbReference type="InterPro" id="IPR032675">
    <property type="entry name" value="LRR_dom_sf"/>
</dbReference>
<dbReference type="InterPro" id="IPR020069">
    <property type="entry name" value="Ribosomal_bL9_C"/>
</dbReference>
<sequence length="584" mass="64630">MSLLFRTCIRTNGPLMVANAMAKRSAHKKASIQVKLNQFIEGLGLKDELVSVRPGLMRNILYPASKASYVPTFTGPRNRQLELELEKSTATETDAGKFLNQEKRRESASKLAGGLTSVGSLVFKRAVVPSSTNTFGSVTADDVISKLKDVGLQVERQAIVFQSEGGRIKSLGEHLVTIQIGNQSTTLKVLVEAAKTHGATIFGYLITPTAPTTQEQVNDPLKSHPDLYGLKSIEGSQSIDNDLAYIDSKYYPDTRLIQPPQEDQSKEAPKLTFATVAAASHEGKLLEVKLSLRSLASLSPEIGLLRMMRKLDLSSNYLESLPDTIGYLVLLEELSLANNKIVEIPDTISYLSRLLELDLSKNQLSHITPSVGYLKKLRILGLSSNQLSRLPEEIGNLRQLTSLDLSHNPICILPAEISQLSFLRRLVLEGCNLQTTLEYKLAHDPPSLKEICARQVVSRKLALKSLADPLANYLASSKVCTSCHEPYFTSYVLRGRFVERSDTMIPLEYRLCSAHWQNQDDRLLYLFSSPPSTTAVSPPANPTRPRLPALEARVPTERQSVRRSFARLRSPPIAMLSQRSKQSV</sequence>
<evidence type="ECO:0000256" key="4">
    <source>
        <dbReference type="ARBA" id="ARBA00022737"/>
    </source>
</evidence>
<keyword evidence="2" id="KW-0433">Leucine-rich repeat</keyword>
<keyword evidence="6" id="KW-0689">Ribosomal protein</keyword>
<dbReference type="AlphaFoldDB" id="A0A162N9R5"/>
<dbReference type="Gene3D" id="3.40.5.10">
    <property type="entry name" value="Ribosomal protein L9, N-terminal domain"/>
    <property type="match status" value="1"/>
</dbReference>
<name>A0A162N9R5_PHYB8</name>
<evidence type="ECO:0000256" key="5">
    <source>
        <dbReference type="ARBA" id="ARBA00022884"/>
    </source>
</evidence>
<dbReference type="GO" id="GO:0019843">
    <property type="term" value="F:rRNA binding"/>
    <property type="evidence" value="ECO:0007669"/>
    <property type="project" value="UniProtKB-KW"/>
</dbReference>
<dbReference type="InterPro" id="IPR009027">
    <property type="entry name" value="Ribosomal_bL9/RNase_H1_N"/>
</dbReference>
<evidence type="ECO:0000313" key="12">
    <source>
        <dbReference type="Proteomes" id="UP000077315"/>
    </source>
</evidence>
<dbReference type="PANTHER" id="PTHR48051">
    <property type="match status" value="1"/>
</dbReference>
<keyword evidence="7" id="KW-0687">Ribonucleoprotein</keyword>
<dbReference type="Pfam" id="PF01281">
    <property type="entry name" value="Ribosomal_L9_N"/>
    <property type="match status" value="1"/>
</dbReference>
<evidence type="ECO:0000259" key="9">
    <source>
        <dbReference type="Pfam" id="PF03948"/>
    </source>
</evidence>
<dbReference type="STRING" id="763407.A0A162N9R5"/>
<feature type="domain" description="Disease resistance R13L4/SHOC-2-like LRR" evidence="10">
    <location>
        <begin position="361"/>
        <end position="431"/>
    </location>
</feature>
<comment type="similarity">
    <text evidence="1">Belongs to the bacterial ribosomal protein bL9 family.</text>
</comment>
<protein>
    <submittedName>
        <fullName evidence="11">Uncharacterized protein</fullName>
    </submittedName>
</protein>
<dbReference type="SUPFAM" id="SSF55658">
    <property type="entry name" value="L9 N-domain-like"/>
    <property type="match status" value="1"/>
</dbReference>
<dbReference type="InterPro" id="IPR036791">
    <property type="entry name" value="Ribosomal_bL9_C_sf"/>
</dbReference>
<keyword evidence="5" id="KW-0694">RNA-binding</keyword>
<keyword evidence="12" id="KW-1185">Reference proteome</keyword>
<dbReference type="Proteomes" id="UP000077315">
    <property type="component" value="Unassembled WGS sequence"/>
</dbReference>
<dbReference type="GeneID" id="28999712"/>
<dbReference type="PANTHER" id="PTHR48051:SF54">
    <property type="entry name" value="LEUCINE-RICH REPEAT-CONTAINING PROTEIN"/>
    <property type="match status" value="1"/>
</dbReference>
<reference evidence="12" key="1">
    <citation type="submission" date="2015-06" db="EMBL/GenBank/DDBJ databases">
        <title>Expansion of signal transduction pathways in fungi by whole-genome duplication.</title>
        <authorList>
            <consortium name="DOE Joint Genome Institute"/>
            <person name="Corrochano L.M."/>
            <person name="Kuo A."/>
            <person name="Marcet-Houben M."/>
            <person name="Polaino S."/>
            <person name="Salamov A."/>
            <person name="Villalobos J.M."/>
            <person name="Alvarez M.I."/>
            <person name="Avalos J."/>
            <person name="Benito E.P."/>
            <person name="Benoit I."/>
            <person name="Burger G."/>
            <person name="Camino L.P."/>
            <person name="Canovas D."/>
            <person name="Cerda-Olmedo E."/>
            <person name="Cheng J.-F."/>
            <person name="Dominguez A."/>
            <person name="Elias M."/>
            <person name="Eslava A.P."/>
            <person name="Glaser F."/>
            <person name="Grimwood J."/>
            <person name="Gutierrez G."/>
            <person name="Heitman J."/>
            <person name="Henrissat B."/>
            <person name="Iturriaga E.A."/>
            <person name="Lang B.F."/>
            <person name="Lavin J.L."/>
            <person name="Lee S."/>
            <person name="Li W."/>
            <person name="Lindquist E."/>
            <person name="Lopez-Garcia S."/>
            <person name="Luque E.M."/>
            <person name="Marcos A.T."/>
            <person name="Martin J."/>
            <person name="McCluskey K."/>
            <person name="Medina H.R."/>
            <person name="Miralles-Duran A."/>
            <person name="Miyazaki A."/>
            <person name="Munoz-Torres E."/>
            <person name="Oguiza J.A."/>
            <person name="Ohm R."/>
            <person name="Olmedo M."/>
            <person name="Orejas M."/>
            <person name="Ortiz-Castellanos L."/>
            <person name="Pisabarro A.G."/>
            <person name="Rodriguez-Romero J."/>
            <person name="Ruiz-Herrera J."/>
            <person name="Ruiz-Vazquez R."/>
            <person name="Sanz C."/>
            <person name="Schackwitz W."/>
            <person name="Schmutz J."/>
            <person name="Shahriari M."/>
            <person name="Shelest E."/>
            <person name="Silva-Franco F."/>
            <person name="Soanes D."/>
            <person name="Syed K."/>
            <person name="Tagua V.G."/>
            <person name="Talbot N.J."/>
            <person name="Thon M."/>
            <person name="De vries R.P."/>
            <person name="Wiebenga A."/>
            <person name="Yadav J.S."/>
            <person name="Braun E.L."/>
            <person name="Baker S."/>
            <person name="Garre V."/>
            <person name="Horwitz B."/>
            <person name="Torres-Martinez S."/>
            <person name="Idnurm A."/>
            <person name="Herrera-Estrella A."/>
            <person name="Gabaldon T."/>
            <person name="Grigoriev I.V."/>
        </authorList>
    </citation>
    <scope>NUCLEOTIDE SEQUENCE [LARGE SCALE GENOMIC DNA]</scope>
    <source>
        <strain evidence="12">NRRL 1555(-)</strain>
    </source>
</reference>
<dbReference type="Pfam" id="PF03948">
    <property type="entry name" value="Ribosomal_L9_C"/>
    <property type="match status" value="1"/>
</dbReference>
<dbReference type="Pfam" id="PF00560">
    <property type="entry name" value="LRR_1"/>
    <property type="match status" value="2"/>
</dbReference>
<evidence type="ECO:0000256" key="1">
    <source>
        <dbReference type="ARBA" id="ARBA00010605"/>
    </source>
</evidence>
<dbReference type="GO" id="GO:1990904">
    <property type="term" value="C:ribonucleoprotein complex"/>
    <property type="evidence" value="ECO:0007669"/>
    <property type="project" value="UniProtKB-KW"/>
</dbReference>
<evidence type="ECO:0000313" key="11">
    <source>
        <dbReference type="EMBL" id="OAD67164.1"/>
    </source>
</evidence>
<dbReference type="InterPro" id="IPR001611">
    <property type="entry name" value="Leu-rich_rpt"/>
</dbReference>
<evidence type="ECO:0000256" key="7">
    <source>
        <dbReference type="ARBA" id="ARBA00023274"/>
    </source>
</evidence>
<dbReference type="Gene3D" id="3.80.10.10">
    <property type="entry name" value="Ribonuclease Inhibitor"/>
    <property type="match status" value="1"/>
</dbReference>
<feature type="domain" description="Ribosomal protein L9" evidence="8">
    <location>
        <begin position="32"/>
        <end position="70"/>
    </location>
</feature>
<evidence type="ECO:0000259" key="8">
    <source>
        <dbReference type="Pfam" id="PF01281"/>
    </source>
</evidence>
<evidence type="ECO:0000256" key="6">
    <source>
        <dbReference type="ARBA" id="ARBA00022980"/>
    </source>
</evidence>
<dbReference type="PROSITE" id="PS51450">
    <property type="entry name" value="LRR"/>
    <property type="match status" value="4"/>
</dbReference>
<dbReference type="RefSeq" id="XP_018285204.1">
    <property type="nucleotide sequence ID" value="XM_018438806.1"/>
</dbReference>
<dbReference type="InterPro" id="IPR036935">
    <property type="entry name" value="Ribosomal_bL9_N_sf"/>
</dbReference>
<dbReference type="GO" id="GO:0005840">
    <property type="term" value="C:ribosome"/>
    <property type="evidence" value="ECO:0007669"/>
    <property type="project" value="UniProtKB-KW"/>
</dbReference>
<dbReference type="SUPFAM" id="SSF52058">
    <property type="entry name" value="L domain-like"/>
    <property type="match status" value="1"/>
</dbReference>
<dbReference type="OrthoDB" id="660555at2759"/>
<dbReference type="GO" id="GO:0005737">
    <property type="term" value="C:cytoplasm"/>
    <property type="evidence" value="ECO:0007669"/>
    <property type="project" value="TreeGrafter"/>
</dbReference>
<dbReference type="Gene3D" id="3.10.430.100">
    <property type="entry name" value="Ribosomal protein L9, C-terminal domain"/>
    <property type="match status" value="1"/>
</dbReference>
<keyword evidence="4" id="KW-0677">Repeat</keyword>
<evidence type="ECO:0000256" key="3">
    <source>
        <dbReference type="ARBA" id="ARBA00022730"/>
    </source>
</evidence>
<evidence type="ECO:0000256" key="2">
    <source>
        <dbReference type="ARBA" id="ARBA00022614"/>
    </source>
</evidence>
<dbReference type="InParanoid" id="A0A162N9R5"/>
<keyword evidence="3" id="KW-0699">rRNA-binding</keyword>
<dbReference type="PRINTS" id="PR00019">
    <property type="entry name" value="LEURICHRPT"/>
</dbReference>
<gene>
    <name evidence="11" type="ORF">PHYBLDRAFT_183663</name>
</gene>
<dbReference type="EMBL" id="KV441025">
    <property type="protein sequence ID" value="OAD67164.1"/>
    <property type="molecule type" value="Genomic_DNA"/>
</dbReference>
<dbReference type="InterPro" id="IPR020070">
    <property type="entry name" value="Ribosomal_bL9_N"/>
</dbReference>
<dbReference type="InterPro" id="IPR055414">
    <property type="entry name" value="LRR_R13L4/SHOC2-like"/>
</dbReference>
<evidence type="ECO:0000259" key="10">
    <source>
        <dbReference type="Pfam" id="PF23598"/>
    </source>
</evidence>
<proteinExistence type="inferred from homology"/>
<feature type="domain" description="Large ribosomal subunit protein bL9 C-terminal" evidence="9">
    <location>
        <begin position="108"/>
        <end position="192"/>
    </location>
</feature>
<dbReference type="SMART" id="SM00364">
    <property type="entry name" value="LRR_BAC"/>
    <property type="match status" value="4"/>
</dbReference>
<organism evidence="11 12">
    <name type="scientific">Phycomyces blakesleeanus (strain ATCC 8743b / DSM 1359 / FGSC 10004 / NBRC 33097 / NRRL 1555)</name>
    <dbReference type="NCBI Taxonomy" id="763407"/>
    <lineage>
        <taxon>Eukaryota</taxon>
        <taxon>Fungi</taxon>
        <taxon>Fungi incertae sedis</taxon>
        <taxon>Mucoromycota</taxon>
        <taxon>Mucoromycotina</taxon>
        <taxon>Mucoromycetes</taxon>
        <taxon>Mucorales</taxon>
        <taxon>Phycomycetaceae</taxon>
        <taxon>Phycomyces</taxon>
    </lineage>
</organism>
<dbReference type="InterPro" id="IPR050216">
    <property type="entry name" value="LRR_domain-containing"/>
</dbReference>
<accession>A0A162N9R5</accession>
<dbReference type="InterPro" id="IPR003591">
    <property type="entry name" value="Leu-rich_rpt_typical-subtyp"/>
</dbReference>
<dbReference type="Pfam" id="PF23598">
    <property type="entry name" value="LRR_14"/>
    <property type="match status" value="1"/>
</dbReference>
<dbReference type="SMART" id="SM00369">
    <property type="entry name" value="LRR_TYP"/>
    <property type="match status" value="5"/>
</dbReference>
<dbReference type="SUPFAM" id="SSF55653">
    <property type="entry name" value="Ribosomal protein L9 C-domain"/>
    <property type="match status" value="1"/>
</dbReference>
<dbReference type="VEuPathDB" id="FungiDB:PHYBLDRAFT_183663"/>